<dbReference type="PANTHER" id="PTHR40057">
    <property type="entry name" value="SLR1162 PROTEIN"/>
    <property type="match status" value="1"/>
</dbReference>
<dbReference type="InterPro" id="IPR038762">
    <property type="entry name" value="ABM_predict"/>
</dbReference>
<sequence>MTDLASAGTAATSPENDSVTFVVYHHVAADRSNDYEQWLSRIIPVAQGFPGYLGVGVLRPATGSDLYTLVLRFASADHLRGWVESRERTELLADVESMLSNTRTEIQPGTDFWYTPPEPGAKHPIRWKQYVMVLLIIFPLTLVVPEAWELLFDRVPWMNSRFVRHFGAVAISVFLMVYVILPRAMKRLGRWLVT</sequence>
<dbReference type="Pfam" id="PF03992">
    <property type="entry name" value="ABM"/>
    <property type="match status" value="1"/>
</dbReference>
<feature type="transmembrane region" description="Helical" evidence="1">
    <location>
        <begin position="162"/>
        <end position="181"/>
    </location>
</feature>
<keyword evidence="4" id="KW-1185">Reference proteome</keyword>
<gene>
    <name evidence="3" type="ORF">AYR66_18700</name>
</gene>
<reference evidence="3 4" key="1">
    <citation type="submission" date="2016-02" db="EMBL/GenBank/DDBJ databases">
        <authorList>
            <person name="Wen L."/>
            <person name="He K."/>
            <person name="Yang H."/>
        </authorList>
    </citation>
    <scope>NUCLEOTIDE SEQUENCE [LARGE SCALE GENOMIC DNA]</scope>
    <source>
        <strain evidence="3 4">TSA40</strain>
    </source>
</reference>
<evidence type="ECO:0000313" key="4">
    <source>
        <dbReference type="Proteomes" id="UP000197535"/>
    </source>
</evidence>
<name>A0A254TIN2_9BURK</name>
<evidence type="ECO:0000313" key="3">
    <source>
        <dbReference type="EMBL" id="OWW21202.1"/>
    </source>
</evidence>
<dbReference type="Gene3D" id="3.30.70.100">
    <property type="match status" value="1"/>
</dbReference>
<dbReference type="EMBL" id="LSTO01000001">
    <property type="protein sequence ID" value="OWW21202.1"/>
    <property type="molecule type" value="Genomic_DNA"/>
</dbReference>
<dbReference type="RefSeq" id="WP_088708057.1">
    <property type="nucleotide sequence ID" value="NZ_LSTO01000001.1"/>
</dbReference>
<dbReference type="InterPro" id="IPR011008">
    <property type="entry name" value="Dimeric_a/b-barrel"/>
</dbReference>
<dbReference type="AlphaFoldDB" id="A0A254TIN2"/>
<accession>A0A254TIN2</accession>
<dbReference type="PANTHER" id="PTHR40057:SF1">
    <property type="entry name" value="SLR1162 PROTEIN"/>
    <property type="match status" value="1"/>
</dbReference>
<protein>
    <recommendedName>
        <fullName evidence="2">ABM domain-containing protein</fullName>
    </recommendedName>
</protein>
<keyword evidence="1" id="KW-0472">Membrane</keyword>
<feature type="domain" description="ABM" evidence="2">
    <location>
        <begin position="21"/>
        <end position="87"/>
    </location>
</feature>
<evidence type="ECO:0000259" key="2">
    <source>
        <dbReference type="Pfam" id="PF03992"/>
    </source>
</evidence>
<dbReference type="InterPro" id="IPR007138">
    <property type="entry name" value="ABM_dom"/>
</dbReference>
<feature type="transmembrane region" description="Helical" evidence="1">
    <location>
        <begin position="130"/>
        <end position="150"/>
    </location>
</feature>
<keyword evidence="1" id="KW-0812">Transmembrane</keyword>
<evidence type="ECO:0000256" key="1">
    <source>
        <dbReference type="SAM" id="Phobius"/>
    </source>
</evidence>
<dbReference type="Proteomes" id="UP000197535">
    <property type="component" value="Unassembled WGS sequence"/>
</dbReference>
<organism evidence="3 4">
    <name type="scientific">Noviherbaspirillum denitrificans</name>
    <dbReference type="NCBI Taxonomy" id="1968433"/>
    <lineage>
        <taxon>Bacteria</taxon>
        <taxon>Pseudomonadati</taxon>
        <taxon>Pseudomonadota</taxon>
        <taxon>Betaproteobacteria</taxon>
        <taxon>Burkholderiales</taxon>
        <taxon>Oxalobacteraceae</taxon>
        <taxon>Noviherbaspirillum</taxon>
    </lineage>
</organism>
<comment type="caution">
    <text evidence="3">The sequence shown here is derived from an EMBL/GenBank/DDBJ whole genome shotgun (WGS) entry which is preliminary data.</text>
</comment>
<proteinExistence type="predicted"/>
<dbReference type="SUPFAM" id="SSF54909">
    <property type="entry name" value="Dimeric alpha+beta barrel"/>
    <property type="match status" value="1"/>
</dbReference>
<dbReference type="OrthoDB" id="1494254at2"/>
<keyword evidence="1" id="KW-1133">Transmembrane helix</keyword>